<evidence type="ECO:0000313" key="3">
    <source>
        <dbReference type="Proteomes" id="UP000756387"/>
    </source>
</evidence>
<proteinExistence type="predicted"/>
<dbReference type="Gene3D" id="2.60.120.260">
    <property type="entry name" value="Galactose-binding domain-like"/>
    <property type="match status" value="2"/>
</dbReference>
<dbReference type="InterPro" id="IPR022409">
    <property type="entry name" value="PKD/Chitinase_dom"/>
</dbReference>
<dbReference type="PROSITE" id="PS50093">
    <property type="entry name" value="PKD"/>
    <property type="match status" value="1"/>
</dbReference>
<dbReference type="Proteomes" id="UP000756387">
    <property type="component" value="Unassembled WGS sequence"/>
</dbReference>
<dbReference type="EMBL" id="JADCSA010000003">
    <property type="protein sequence ID" value="MBE7323975.1"/>
    <property type="molecule type" value="Genomic_DNA"/>
</dbReference>
<dbReference type="SUPFAM" id="SSF50998">
    <property type="entry name" value="Quinoprotein alcohol dehydrogenase-like"/>
    <property type="match status" value="1"/>
</dbReference>
<dbReference type="InterPro" id="IPR000601">
    <property type="entry name" value="PKD_dom"/>
</dbReference>
<dbReference type="Gene3D" id="2.60.40.10">
    <property type="entry name" value="Immunoglobulins"/>
    <property type="match status" value="1"/>
</dbReference>
<protein>
    <submittedName>
        <fullName evidence="2">PKD domain-containing protein</fullName>
    </submittedName>
</protein>
<evidence type="ECO:0000259" key="1">
    <source>
        <dbReference type="PROSITE" id="PS50093"/>
    </source>
</evidence>
<sequence>MEMPRRTSPRPAPGLAVVPALLALVASMLTGLVVAAPAAEAAPVVGSTPAVSWRVDGRVYATQVIGNTVVVGGSFTTATSPTGESVARRNLAAFRLDTGELVRSWRADAGSTVRAIDHDGTWLYVGGAFARIGGALTGTVGRVRISDAQVDPGFGVQTDRPVRALDVRDGVVWVGGAFTTVNGEPRERIAKVDATTAALDPTFRPTVNNDVWGIVKNPTSDTVYVSGNFGLAGGVARAGVAALNGTTGAVRPTVFTSSSRPTLGLDINDAGTRLFGAGGSGANTMAAWSTTTGARVWRHVVMGDVQGVTHHRGQVYFGFHDGYDDDTTIKVLAADEATGVLDPAFRPRFNAFWGVFAIAASDAGVVVGGEFTAVSGVPAQGWARFMATGVTTPPPPPTTSLTAFVTAETPWRYWDGPGLANGWQQPAHDDSAWVTGAGHFGYGDGDETVVLRSSAGGTRSITSYFRTTFEVAQTPTEDLTLELVADDGAVVHLNGVEVVRDNMPPGPVSASTRAASNRSGAAENVARNFTVPAKAVRTGTNTLAVEVHQDSSSSSDLSFAAALLGTVPLAAPVNQAPVARATAQVDGRTVTLDATASSDDAGITGYEWELGDGATATGGLVTHTYAAGGSYPVTLRVRDAAGAVGTTTLQVDVAETVTTTLVGLGASWKWYHQLRAPGAGWAARGFDDSAWATGGALLGWGAPEVVTDVNPFATAAERPVTSYYRRAVTVTDLASVVGLRLTAIANDGAVVHVNGVEVGRQNMRDGAVTHTTYAPTARRHAVAAANPLVVDVPAALLVEGTNVIAVETHVNYRNTPDVTFGAQLDLVRR</sequence>
<feature type="domain" description="PKD" evidence="1">
    <location>
        <begin position="573"/>
        <end position="660"/>
    </location>
</feature>
<dbReference type="RefSeq" id="WP_193637276.1">
    <property type="nucleotide sequence ID" value="NZ_JADCSA010000003.1"/>
</dbReference>
<dbReference type="SUPFAM" id="SSF49785">
    <property type="entry name" value="Galactose-binding domain-like"/>
    <property type="match status" value="1"/>
</dbReference>
<comment type="caution">
    <text evidence="2">The sequence shown here is derived from an EMBL/GenBank/DDBJ whole genome shotgun (WGS) entry which is preliminary data.</text>
</comment>
<keyword evidence="3" id="KW-1185">Reference proteome</keyword>
<dbReference type="InterPro" id="IPR013783">
    <property type="entry name" value="Ig-like_fold"/>
</dbReference>
<dbReference type="Pfam" id="PF18911">
    <property type="entry name" value="PKD_4"/>
    <property type="match status" value="1"/>
</dbReference>
<dbReference type="InterPro" id="IPR011047">
    <property type="entry name" value="Quinoprotein_ADH-like_sf"/>
</dbReference>
<dbReference type="SMART" id="SM00089">
    <property type="entry name" value="PKD"/>
    <property type="match status" value="1"/>
</dbReference>
<reference evidence="2 3" key="1">
    <citation type="submission" date="2020-10" db="EMBL/GenBank/DDBJ databases">
        <title>Nocardioides sp. isolated from sludge.</title>
        <authorList>
            <person name="Zhang X."/>
        </authorList>
    </citation>
    <scope>NUCLEOTIDE SEQUENCE [LARGE SCALE GENOMIC DNA]</scope>
    <source>
        <strain evidence="2 3">Y6</strain>
    </source>
</reference>
<dbReference type="InterPro" id="IPR035986">
    <property type="entry name" value="PKD_dom_sf"/>
</dbReference>
<organism evidence="2 3">
    <name type="scientific">Nocardioides malaquae</name>
    <dbReference type="NCBI Taxonomy" id="2773426"/>
    <lineage>
        <taxon>Bacteria</taxon>
        <taxon>Bacillati</taxon>
        <taxon>Actinomycetota</taxon>
        <taxon>Actinomycetes</taxon>
        <taxon>Propionibacteriales</taxon>
        <taxon>Nocardioidaceae</taxon>
        <taxon>Nocardioides</taxon>
    </lineage>
</organism>
<evidence type="ECO:0000313" key="2">
    <source>
        <dbReference type="EMBL" id="MBE7323975.1"/>
    </source>
</evidence>
<accession>A0ABR9RRF6</accession>
<dbReference type="InterPro" id="IPR008979">
    <property type="entry name" value="Galactose-bd-like_sf"/>
</dbReference>
<name>A0ABR9RRF6_9ACTN</name>
<gene>
    <name evidence="2" type="ORF">IEQ44_04840</name>
</gene>
<dbReference type="SUPFAM" id="SSF49299">
    <property type="entry name" value="PKD domain"/>
    <property type="match status" value="1"/>
</dbReference>
<dbReference type="CDD" id="cd00146">
    <property type="entry name" value="PKD"/>
    <property type="match status" value="1"/>
</dbReference>